<sequence>MGNFVDYISVESLDRRAQHLTQAEHERLAELLSTMTGDGGR</sequence>
<name>A0A919VBQ6_9ACTN</name>
<evidence type="ECO:0000313" key="2">
    <source>
        <dbReference type="Proteomes" id="UP000606172"/>
    </source>
</evidence>
<gene>
    <name evidence="1" type="ORF">Ssi02_70130</name>
</gene>
<reference evidence="1" key="1">
    <citation type="submission" date="2021-01" db="EMBL/GenBank/DDBJ databases">
        <title>Whole genome shotgun sequence of Sinosporangium siamense NBRC 109515.</title>
        <authorList>
            <person name="Komaki H."/>
            <person name="Tamura T."/>
        </authorList>
    </citation>
    <scope>NUCLEOTIDE SEQUENCE</scope>
    <source>
        <strain evidence="1">NBRC 109515</strain>
    </source>
</reference>
<dbReference type="AlphaFoldDB" id="A0A919VBQ6"/>
<protein>
    <submittedName>
        <fullName evidence="1">Uncharacterized protein</fullName>
    </submittedName>
</protein>
<comment type="caution">
    <text evidence="1">The sequence shown here is derived from an EMBL/GenBank/DDBJ whole genome shotgun (WGS) entry which is preliminary data.</text>
</comment>
<keyword evidence="2" id="KW-1185">Reference proteome</keyword>
<evidence type="ECO:0000313" key="1">
    <source>
        <dbReference type="EMBL" id="GII96782.1"/>
    </source>
</evidence>
<organism evidence="1 2">
    <name type="scientific">Sinosporangium siamense</name>
    <dbReference type="NCBI Taxonomy" id="1367973"/>
    <lineage>
        <taxon>Bacteria</taxon>
        <taxon>Bacillati</taxon>
        <taxon>Actinomycetota</taxon>
        <taxon>Actinomycetes</taxon>
        <taxon>Streptosporangiales</taxon>
        <taxon>Streptosporangiaceae</taxon>
        <taxon>Sinosporangium</taxon>
    </lineage>
</organism>
<dbReference type="EMBL" id="BOOW01000050">
    <property type="protein sequence ID" value="GII96782.1"/>
    <property type="molecule type" value="Genomic_DNA"/>
</dbReference>
<accession>A0A919VBQ6</accession>
<dbReference type="RefSeq" id="WP_275410787.1">
    <property type="nucleotide sequence ID" value="NZ_BOOW01000050.1"/>
</dbReference>
<dbReference type="Proteomes" id="UP000606172">
    <property type="component" value="Unassembled WGS sequence"/>
</dbReference>
<proteinExistence type="predicted"/>